<dbReference type="GO" id="GO:0005886">
    <property type="term" value="C:plasma membrane"/>
    <property type="evidence" value="ECO:0007669"/>
    <property type="project" value="UniProtKB-SubCell"/>
</dbReference>
<keyword evidence="8 16" id="KW-0418">Kinase</keyword>
<dbReference type="InterPro" id="IPR036097">
    <property type="entry name" value="HisK_dim/P_sf"/>
</dbReference>
<proteinExistence type="predicted"/>
<evidence type="ECO:0000256" key="4">
    <source>
        <dbReference type="ARBA" id="ARBA00012438"/>
    </source>
</evidence>
<dbReference type="Gene3D" id="3.30.565.10">
    <property type="entry name" value="Histidine kinase-like ATPase, C-terminal domain"/>
    <property type="match status" value="1"/>
</dbReference>
<dbReference type="InterPro" id="IPR003661">
    <property type="entry name" value="HisK_dim/P_dom"/>
</dbReference>
<reference evidence="17" key="1">
    <citation type="submission" date="2017-05" db="EMBL/GenBank/DDBJ databases">
        <title>Streptomyces olivochromogenes NBRC 3561 whole genome shotgun sequence.</title>
        <authorList>
            <person name="Dohra H."/>
            <person name="Kodani S."/>
        </authorList>
    </citation>
    <scope>NUCLEOTIDE SEQUENCE [LARGE SCALE GENOMIC DNA]</scope>
    <source>
        <strain evidence="17">NBRC 3561</strain>
    </source>
</reference>
<keyword evidence="11 13" id="KW-0472">Membrane</keyword>
<dbReference type="Gene3D" id="6.10.340.10">
    <property type="match status" value="1"/>
</dbReference>
<dbReference type="InterPro" id="IPR005467">
    <property type="entry name" value="His_kinase_dom"/>
</dbReference>
<dbReference type="SUPFAM" id="SSF55874">
    <property type="entry name" value="ATPase domain of HSP90 chaperone/DNA topoisomerase II/histidine kinase"/>
    <property type="match status" value="1"/>
</dbReference>
<evidence type="ECO:0000256" key="5">
    <source>
        <dbReference type="ARBA" id="ARBA00022553"/>
    </source>
</evidence>
<protein>
    <recommendedName>
        <fullName evidence="4">histidine kinase</fullName>
        <ecNumber evidence="4">2.7.13.3</ecNumber>
    </recommendedName>
</protein>
<evidence type="ECO:0000256" key="8">
    <source>
        <dbReference type="ARBA" id="ARBA00022777"/>
    </source>
</evidence>
<keyword evidence="10" id="KW-0902">Two-component regulatory system</keyword>
<evidence type="ECO:0000256" key="7">
    <source>
        <dbReference type="ARBA" id="ARBA00022692"/>
    </source>
</evidence>
<keyword evidence="7 13" id="KW-0812">Transmembrane</keyword>
<feature type="region of interest" description="Disordered" evidence="12">
    <location>
        <begin position="75"/>
        <end position="95"/>
    </location>
</feature>
<dbReference type="Proteomes" id="UP000217446">
    <property type="component" value="Unassembled WGS sequence"/>
</dbReference>
<dbReference type="PROSITE" id="PS50109">
    <property type="entry name" value="HIS_KIN"/>
    <property type="match status" value="1"/>
</dbReference>
<dbReference type="InterPro" id="IPR036890">
    <property type="entry name" value="HATPase_C_sf"/>
</dbReference>
<dbReference type="Gene3D" id="1.10.287.130">
    <property type="match status" value="1"/>
</dbReference>
<keyword evidence="17" id="KW-1185">Reference proteome</keyword>
<dbReference type="PANTHER" id="PTHR45436">
    <property type="entry name" value="SENSOR HISTIDINE KINASE YKOH"/>
    <property type="match status" value="1"/>
</dbReference>
<keyword evidence="9 13" id="KW-1133">Transmembrane helix</keyword>
<evidence type="ECO:0000256" key="10">
    <source>
        <dbReference type="ARBA" id="ARBA00023012"/>
    </source>
</evidence>
<accession>A0A250VFU1</accession>
<dbReference type="Pfam" id="PF00672">
    <property type="entry name" value="HAMP"/>
    <property type="match status" value="1"/>
</dbReference>
<evidence type="ECO:0000256" key="9">
    <source>
        <dbReference type="ARBA" id="ARBA00022989"/>
    </source>
</evidence>
<evidence type="ECO:0000256" key="12">
    <source>
        <dbReference type="SAM" id="MobiDB-lite"/>
    </source>
</evidence>
<dbReference type="Pfam" id="PF02518">
    <property type="entry name" value="HATPase_c"/>
    <property type="match status" value="1"/>
</dbReference>
<feature type="compositionally biased region" description="Basic and acidic residues" evidence="12">
    <location>
        <begin position="75"/>
        <end position="92"/>
    </location>
</feature>
<keyword evidence="6" id="KW-0808">Transferase</keyword>
<evidence type="ECO:0000256" key="11">
    <source>
        <dbReference type="ARBA" id="ARBA00023136"/>
    </source>
</evidence>
<feature type="domain" description="Histidine kinase" evidence="14">
    <location>
        <begin position="282"/>
        <end position="497"/>
    </location>
</feature>
<dbReference type="GO" id="GO:0005509">
    <property type="term" value="F:calcium ion binding"/>
    <property type="evidence" value="ECO:0007669"/>
    <property type="project" value="UniProtKB-ARBA"/>
</dbReference>
<dbReference type="CDD" id="cd06225">
    <property type="entry name" value="HAMP"/>
    <property type="match status" value="1"/>
</dbReference>
<keyword evidence="5" id="KW-0597">Phosphoprotein</keyword>
<dbReference type="SMART" id="SM00304">
    <property type="entry name" value="HAMP"/>
    <property type="match status" value="1"/>
</dbReference>
<evidence type="ECO:0000313" key="17">
    <source>
        <dbReference type="Proteomes" id="UP000217446"/>
    </source>
</evidence>
<dbReference type="GO" id="GO:0000155">
    <property type="term" value="F:phosphorelay sensor kinase activity"/>
    <property type="evidence" value="ECO:0007669"/>
    <property type="project" value="InterPro"/>
</dbReference>
<dbReference type="InterPro" id="IPR050428">
    <property type="entry name" value="TCS_sensor_his_kinase"/>
</dbReference>
<organism evidence="16 17">
    <name type="scientific">Streptomyces olivochromogenes</name>
    <dbReference type="NCBI Taxonomy" id="1963"/>
    <lineage>
        <taxon>Bacteria</taxon>
        <taxon>Bacillati</taxon>
        <taxon>Actinomycetota</taxon>
        <taxon>Actinomycetes</taxon>
        <taxon>Kitasatosporales</taxon>
        <taxon>Streptomycetaceae</taxon>
        <taxon>Streptomyces</taxon>
    </lineage>
</organism>
<evidence type="ECO:0000256" key="3">
    <source>
        <dbReference type="ARBA" id="ARBA00004236"/>
    </source>
</evidence>
<dbReference type="RefSeq" id="WP_067365738.1">
    <property type="nucleotide sequence ID" value="NZ_BDQI01000008.1"/>
</dbReference>
<evidence type="ECO:0000256" key="6">
    <source>
        <dbReference type="ARBA" id="ARBA00022679"/>
    </source>
</evidence>
<dbReference type="PANTHER" id="PTHR45436:SF5">
    <property type="entry name" value="SENSOR HISTIDINE KINASE TRCS"/>
    <property type="match status" value="1"/>
</dbReference>
<evidence type="ECO:0000256" key="13">
    <source>
        <dbReference type="SAM" id="Phobius"/>
    </source>
</evidence>
<dbReference type="SMART" id="SM00388">
    <property type="entry name" value="HisKA"/>
    <property type="match status" value="1"/>
</dbReference>
<dbReference type="SUPFAM" id="SSF47384">
    <property type="entry name" value="Homodimeric domain of signal transducing histidine kinase"/>
    <property type="match status" value="1"/>
</dbReference>
<dbReference type="CDD" id="cd00082">
    <property type="entry name" value="HisKA"/>
    <property type="match status" value="1"/>
</dbReference>
<evidence type="ECO:0000256" key="1">
    <source>
        <dbReference type="ARBA" id="ARBA00000085"/>
    </source>
</evidence>
<dbReference type="InterPro" id="IPR003594">
    <property type="entry name" value="HATPase_dom"/>
</dbReference>
<sequence length="502" mass="53034">MSRRRWPRVRACVRRLPLARTMRARLTAGLLVLLAVSCAAVGVAAVYELNGFLTGRLDQQLHDVGVRFPASLEHGAVKPSDHDGDEHGDTRRQSTGTFGARLVGRDVTNAAVVPSGQNLTDLNVSLTTSDRQTLAGIPTDGRAHTVCLSALGDYRVLAARGLDGDVLITGLPMEPVTAAVHRLELVAGCVFGLALVVAGVAGALWVRWSLRPLSRVAATATRVSELPLASGEVALPPRAPEQDPRSEVGRLAGAFNRMLGHVEDALTKRHASEERLRSFAADASHELRTPVASVRGHAELALLHPDPVPPKVTRALERIAAESARMGEMVDDLLLLARLDAGRPLERLPVDLTHLVLDSVTDARAAGPDHRWTLELPEEPVTVTGDAHRLQQVLANLLANARWHTPVGTKVTVSLETDAKTAVLTVHDDGPGVPEDVQPGVFERFTRADRRRSGGAGGGAGLGLAIVAAVVEAHGGTVGLESRPGATTFTVRLSSNGGGGAP</sequence>
<dbReference type="SMART" id="SM00387">
    <property type="entry name" value="HATPase_c"/>
    <property type="match status" value="1"/>
</dbReference>
<dbReference type="Pfam" id="PF00512">
    <property type="entry name" value="HisKA"/>
    <property type="match status" value="1"/>
</dbReference>
<dbReference type="CDD" id="cd00075">
    <property type="entry name" value="HATPase"/>
    <property type="match status" value="1"/>
</dbReference>
<name>A0A250VFU1_STROL</name>
<evidence type="ECO:0000259" key="14">
    <source>
        <dbReference type="PROSITE" id="PS50109"/>
    </source>
</evidence>
<feature type="transmembrane region" description="Helical" evidence="13">
    <location>
        <begin position="185"/>
        <end position="206"/>
    </location>
</feature>
<gene>
    <name evidence="16" type="ORF">SO3561_04451</name>
</gene>
<dbReference type="InterPro" id="IPR004358">
    <property type="entry name" value="Sig_transdc_His_kin-like_C"/>
</dbReference>
<dbReference type="PROSITE" id="PS50885">
    <property type="entry name" value="HAMP"/>
    <property type="match status" value="1"/>
</dbReference>
<evidence type="ECO:0000259" key="15">
    <source>
        <dbReference type="PROSITE" id="PS50885"/>
    </source>
</evidence>
<dbReference type="InterPro" id="IPR003660">
    <property type="entry name" value="HAMP_dom"/>
</dbReference>
<dbReference type="EC" id="2.7.13.3" evidence="4"/>
<evidence type="ECO:0000313" key="16">
    <source>
        <dbReference type="EMBL" id="GAX52932.1"/>
    </source>
</evidence>
<dbReference type="FunFam" id="1.10.287.130:FF:000001">
    <property type="entry name" value="Two-component sensor histidine kinase"/>
    <property type="match status" value="1"/>
</dbReference>
<feature type="domain" description="HAMP" evidence="15">
    <location>
        <begin position="207"/>
        <end position="267"/>
    </location>
</feature>
<dbReference type="AlphaFoldDB" id="A0A250VFU1"/>
<dbReference type="FunFam" id="3.30.565.10:FF:000006">
    <property type="entry name" value="Sensor histidine kinase WalK"/>
    <property type="match status" value="1"/>
</dbReference>
<dbReference type="PRINTS" id="PR00344">
    <property type="entry name" value="BCTRLSENSOR"/>
</dbReference>
<dbReference type="EMBL" id="BDQI01000008">
    <property type="protein sequence ID" value="GAX52932.1"/>
    <property type="molecule type" value="Genomic_DNA"/>
</dbReference>
<evidence type="ECO:0000256" key="2">
    <source>
        <dbReference type="ARBA" id="ARBA00001968"/>
    </source>
</evidence>
<dbReference type="STRING" id="1963.AQJ27_11290"/>
<comment type="subcellular location">
    <subcellularLocation>
        <location evidence="3">Cell membrane</location>
    </subcellularLocation>
</comment>
<comment type="caution">
    <text evidence="16">The sequence shown here is derived from an EMBL/GenBank/DDBJ whole genome shotgun (WGS) entry which is preliminary data.</text>
</comment>
<comment type="cofactor">
    <cofactor evidence="2">
        <name>a divalent metal cation</name>
        <dbReference type="ChEBI" id="CHEBI:60240"/>
    </cofactor>
</comment>
<comment type="catalytic activity">
    <reaction evidence="1">
        <text>ATP + protein L-histidine = ADP + protein N-phospho-L-histidine.</text>
        <dbReference type="EC" id="2.7.13.3"/>
    </reaction>
</comment>